<reference evidence="1 2" key="1">
    <citation type="submission" date="2016-10" db="EMBL/GenBank/DDBJ databases">
        <authorList>
            <person name="de Groot N.N."/>
        </authorList>
    </citation>
    <scope>NUCLEOTIDE SEQUENCE [LARGE SCALE GENOMIC DNA]</scope>
    <source>
        <strain evidence="1 2">DSM 28129</strain>
    </source>
</reference>
<gene>
    <name evidence="1" type="ORF">SAMN04488542_12051</name>
</gene>
<sequence length="387" mass="44893">MNTLGKLETLFSFLRRNNHFYRDLLKKIDDVETAAVFEKLPIISKSIIRNQYDNYFSEGCDDAIEELTSGSTGVPLRCLKTISERMTASMNIWKQRKRRDPEVSFNNFINLFGEQVYKEIGNFIDTNEETMTVFLKVLLNKKPRWISAPISIIEQYARLIERGKVEYREKCIHFIEFFGEYVDPEKRKYIESIFNCTTINHYGTKETWCIAYECNCGNLHLQDNLFILEQIPTNLSLDNPNIGELVVTSLFNKLMPFVRYNLQDLGTIETKGCDCGSKSPVITLYGGRTGDILKGTNMLGNNLFNRILNRLMKCNHDVVDGFRVEQYSLNHIVIFIVKGPNYTHLSEQLLLAFTRSELGNKIHIDLRYVDEIPRLPSGKIKNFHSYI</sequence>
<name>A0A1G7PYU9_9BACL</name>
<dbReference type="OrthoDB" id="580775at2"/>
<dbReference type="STRING" id="670482.SAMN04488542_12051"/>
<evidence type="ECO:0000313" key="2">
    <source>
        <dbReference type="Proteomes" id="UP000198972"/>
    </source>
</evidence>
<dbReference type="GO" id="GO:0016874">
    <property type="term" value="F:ligase activity"/>
    <property type="evidence" value="ECO:0007669"/>
    <property type="project" value="UniProtKB-KW"/>
</dbReference>
<keyword evidence="1" id="KW-0436">Ligase</keyword>
<organism evidence="1 2">
    <name type="scientific">Fontibacillus panacisegetis</name>
    <dbReference type="NCBI Taxonomy" id="670482"/>
    <lineage>
        <taxon>Bacteria</taxon>
        <taxon>Bacillati</taxon>
        <taxon>Bacillota</taxon>
        <taxon>Bacilli</taxon>
        <taxon>Bacillales</taxon>
        <taxon>Paenibacillaceae</taxon>
        <taxon>Fontibacillus</taxon>
    </lineage>
</organism>
<proteinExistence type="predicted"/>
<protein>
    <submittedName>
        <fullName evidence="1">Phenylacetate-CoA ligase</fullName>
    </submittedName>
</protein>
<dbReference type="InterPro" id="IPR042099">
    <property type="entry name" value="ANL_N_sf"/>
</dbReference>
<dbReference type="SUPFAM" id="SSF56801">
    <property type="entry name" value="Acetyl-CoA synthetase-like"/>
    <property type="match status" value="1"/>
</dbReference>
<dbReference type="PANTHER" id="PTHR36932:SF1">
    <property type="entry name" value="CAPSULAR POLYSACCHARIDE BIOSYNTHESIS PROTEIN"/>
    <property type="match status" value="1"/>
</dbReference>
<dbReference type="EMBL" id="FNBG01000020">
    <property type="protein sequence ID" value="SDF91497.1"/>
    <property type="molecule type" value="Genomic_DNA"/>
</dbReference>
<evidence type="ECO:0000313" key="1">
    <source>
        <dbReference type="EMBL" id="SDF91497.1"/>
    </source>
</evidence>
<dbReference type="AlphaFoldDB" id="A0A1G7PYU9"/>
<keyword evidence="2" id="KW-1185">Reference proteome</keyword>
<dbReference type="Gene3D" id="3.40.50.12780">
    <property type="entry name" value="N-terminal domain of ligase-like"/>
    <property type="match status" value="1"/>
</dbReference>
<accession>A0A1G7PYU9</accession>
<dbReference type="RefSeq" id="WP_091232889.1">
    <property type="nucleotide sequence ID" value="NZ_FNBG01000020.1"/>
</dbReference>
<dbReference type="PANTHER" id="PTHR36932">
    <property type="entry name" value="CAPSULAR POLYSACCHARIDE BIOSYNTHESIS PROTEIN"/>
    <property type="match status" value="1"/>
</dbReference>
<dbReference type="Proteomes" id="UP000198972">
    <property type="component" value="Unassembled WGS sequence"/>
</dbReference>
<dbReference type="InterPro" id="IPR053158">
    <property type="entry name" value="CapK_Type1_Caps_Biosynth"/>
</dbReference>